<sequence>MDALVGLLDGVRARGAFVLRLRMDPPWSLAIRDEAPLALICQTRGDAVIVGDRSGAFRLGPGDVALTRGTENYVFADDPATRPSVVINPGQRCTTLSGEDLHFEMSLGLRSWGNSATGAAESIVCAYEGRSEVSARLLDALPAVLVLRADEWDTPLIDLLSVEADRDGPGQEAYLDRLLDLLLMAVLRTWFDRDGNAPAWWQAERDLVVGPALKLIYNNPAHPWTVANLAAAVGCSRAVFARRFTDQVGEPPIAFLTGWRLALAADLLRGSDTTIAAVARQVGYSTPFALSSAFKRSYGVSPNEHRERVG</sequence>
<keyword evidence="1" id="KW-0805">Transcription regulation</keyword>
<evidence type="ECO:0000256" key="1">
    <source>
        <dbReference type="ARBA" id="ARBA00023015"/>
    </source>
</evidence>
<dbReference type="GO" id="GO:0043565">
    <property type="term" value="F:sequence-specific DNA binding"/>
    <property type="evidence" value="ECO:0007669"/>
    <property type="project" value="InterPro"/>
</dbReference>
<dbReference type="Proteomes" id="UP000062255">
    <property type="component" value="Chromosome"/>
</dbReference>
<proteinExistence type="predicted"/>
<dbReference type="Pfam" id="PF12833">
    <property type="entry name" value="HTH_18"/>
    <property type="match status" value="1"/>
</dbReference>
<dbReference type="Gene3D" id="1.10.10.60">
    <property type="entry name" value="Homeodomain-like"/>
    <property type="match status" value="2"/>
</dbReference>
<dbReference type="InterPro" id="IPR032783">
    <property type="entry name" value="AraC_lig"/>
</dbReference>
<dbReference type="KEGG" id="mgo:AFA91_03345"/>
<evidence type="ECO:0000259" key="4">
    <source>
        <dbReference type="PROSITE" id="PS01124"/>
    </source>
</evidence>
<evidence type="ECO:0000256" key="3">
    <source>
        <dbReference type="ARBA" id="ARBA00023163"/>
    </source>
</evidence>
<dbReference type="InterPro" id="IPR050204">
    <property type="entry name" value="AraC_XylS_family_regulators"/>
</dbReference>
<dbReference type="Pfam" id="PF12852">
    <property type="entry name" value="Cupin_6"/>
    <property type="match status" value="1"/>
</dbReference>
<protein>
    <submittedName>
        <fullName evidence="5">AraC family transcriptional regulator</fullName>
    </submittedName>
</protein>
<keyword evidence="3" id="KW-0804">Transcription</keyword>
<reference evidence="5 6" key="1">
    <citation type="submission" date="2015-07" db="EMBL/GenBank/DDBJ databases">
        <title>Complete genome sequence of Mycobacterium goodii X7B, a facultative thermophilic biodesulfurizing bacterium.</title>
        <authorList>
            <person name="Yu B."/>
            <person name="Li F."/>
            <person name="Xu P."/>
        </authorList>
    </citation>
    <scope>NUCLEOTIDE SEQUENCE [LARGE SCALE GENOMIC DNA]</scope>
    <source>
        <strain evidence="5 6">X7B</strain>
    </source>
</reference>
<dbReference type="PATRIC" id="fig|134601.6.peg.700"/>
<dbReference type="STRING" id="134601.AFA91_03345"/>
<dbReference type="InterPro" id="IPR009057">
    <property type="entry name" value="Homeodomain-like_sf"/>
</dbReference>
<dbReference type="PANTHER" id="PTHR46796:SF13">
    <property type="entry name" value="HTH-TYPE TRANSCRIPTIONAL ACTIVATOR RHAS"/>
    <property type="match status" value="1"/>
</dbReference>
<evidence type="ECO:0000256" key="2">
    <source>
        <dbReference type="ARBA" id="ARBA00023125"/>
    </source>
</evidence>
<dbReference type="SMART" id="SM00342">
    <property type="entry name" value="HTH_ARAC"/>
    <property type="match status" value="1"/>
</dbReference>
<dbReference type="PROSITE" id="PS00041">
    <property type="entry name" value="HTH_ARAC_FAMILY_1"/>
    <property type="match status" value="1"/>
</dbReference>
<keyword evidence="2" id="KW-0238">DNA-binding</keyword>
<evidence type="ECO:0000313" key="6">
    <source>
        <dbReference type="Proteomes" id="UP000062255"/>
    </source>
</evidence>
<dbReference type="PROSITE" id="PS01124">
    <property type="entry name" value="HTH_ARAC_FAMILY_2"/>
    <property type="match status" value="1"/>
</dbReference>
<name>A0A0K0X151_MYCGD</name>
<evidence type="ECO:0000313" key="5">
    <source>
        <dbReference type="EMBL" id="AKS31072.1"/>
    </source>
</evidence>
<dbReference type="GO" id="GO:0003700">
    <property type="term" value="F:DNA-binding transcription factor activity"/>
    <property type="evidence" value="ECO:0007669"/>
    <property type="project" value="InterPro"/>
</dbReference>
<dbReference type="AlphaFoldDB" id="A0A0K0X151"/>
<dbReference type="InterPro" id="IPR018062">
    <property type="entry name" value="HTH_AraC-typ_CS"/>
</dbReference>
<accession>A0A0K0X151</accession>
<dbReference type="RefSeq" id="WP_049743480.1">
    <property type="nucleotide sequence ID" value="NZ_CP012150.1"/>
</dbReference>
<gene>
    <name evidence="5" type="ORF">AFA91_03345</name>
</gene>
<dbReference type="PANTHER" id="PTHR46796">
    <property type="entry name" value="HTH-TYPE TRANSCRIPTIONAL ACTIVATOR RHAS-RELATED"/>
    <property type="match status" value="1"/>
</dbReference>
<feature type="domain" description="HTH araC/xylS-type" evidence="4">
    <location>
        <begin position="210"/>
        <end position="308"/>
    </location>
</feature>
<dbReference type="EMBL" id="CP012150">
    <property type="protein sequence ID" value="AKS31072.1"/>
    <property type="molecule type" value="Genomic_DNA"/>
</dbReference>
<dbReference type="SUPFAM" id="SSF46689">
    <property type="entry name" value="Homeodomain-like"/>
    <property type="match status" value="2"/>
</dbReference>
<dbReference type="InterPro" id="IPR018060">
    <property type="entry name" value="HTH_AraC"/>
</dbReference>
<dbReference type="OrthoDB" id="241790at2"/>
<organism evidence="5 6">
    <name type="scientific">Mycolicibacterium goodii</name>
    <name type="common">Mycobacterium goodii</name>
    <dbReference type="NCBI Taxonomy" id="134601"/>
    <lineage>
        <taxon>Bacteria</taxon>
        <taxon>Bacillati</taxon>
        <taxon>Actinomycetota</taxon>
        <taxon>Actinomycetes</taxon>
        <taxon>Mycobacteriales</taxon>
        <taxon>Mycobacteriaceae</taxon>
        <taxon>Mycolicibacterium</taxon>
    </lineage>
</organism>